<keyword evidence="3" id="KW-1185">Reference proteome</keyword>
<dbReference type="GO" id="GO:0006083">
    <property type="term" value="P:acetate metabolic process"/>
    <property type="evidence" value="ECO:0007669"/>
    <property type="project" value="InterPro"/>
</dbReference>
<evidence type="ECO:0000313" key="2">
    <source>
        <dbReference type="EMBL" id="MBB3048096.1"/>
    </source>
</evidence>
<evidence type="ECO:0000313" key="3">
    <source>
        <dbReference type="Proteomes" id="UP000537130"/>
    </source>
</evidence>
<dbReference type="RefSeq" id="WP_183410861.1">
    <property type="nucleotide sequence ID" value="NZ_JACHWY010000002.1"/>
</dbReference>
<dbReference type="Gene3D" id="3.40.1080.10">
    <property type="entry name" value="Glutaconate Coenzyme A-transferase"/>
    <property type="match status" value="1"/>
</dbReference>
<reference evidence="2 3" key="1">
    <citation type="submission" date="2020-08" db="EMBL/GenBank/DDBJ databases">
        <title>Genomic Encyclopedia of Type Strains, Phase III (KMG-III): the genomes of soil and plant-associated and newly described type strains.</title>
        <authorList>
            <person name="Whitman W."/>
        </authorList>
    </citation>
    <scope>NUCLEOTIDE SEQUENCE [LARGE SCALE GENOMIC DNA]</scope>
    <source>
        <strain evidence="2 3">CECT 8654</strain>
    </source>
</reference>
<proteinExistence type="predicted"/>
<dbReference type="PANTHER" id="PTHR21432:SF20">
    <property type="entry name" value="ACETYL-COA HYDROLASE"/>
    <property type="match status" value="1"/>
</dbReference>
<feature type="domain" description="Acetyl-CoA hydrolase/transferase C-terminal" evidence="1">
    <location>
        <begin position="439"/>
        <end position="601"/>
    </location>
</feature>
<dbReference type="GO" id="GO:0016787">
    <property type="term" value="F:hydrolase activity"/>
    <property type="evidence" value="ECO:0007669"/>
    <property type="project" value="UniProtKB-KW"/>
</dbReference>
<dbReference type="AlphaFoldDB" id="A0A7W4W5Z8"/>
<organism evidence="2 3">
    <name type="scientific">Litorivivens lipolytica</name>
    <dbReference type="NCBI Taxonomy" id="1524264"/>
    <lineage>
        <taxon>Bacteria</taxon>
        <taxon>Pseudomonadati</taxon>
        <taxon>Pseudomonadota</taxon>
        <taxon>Gammaproteobacteria</taxon>
        <taxon>Litorivivens</taxon>
    </lineage>
</organism>
<dbReference type="PANTHER" id="PTHR21432">
    <property type="entry name" value="ACETYL-COA HYDROLASE-RELATED"/>
    <property type="match status" value="1"/>
</dbReference>
<gene>
    <name evidence="2" type="ORF">FHR99_002362</name>
</gene>
<name>A0A7W4W5Z8_9GAMM</name>
<dbReference type="Gene3D" id="3.40.1080.20">
    <property type="entry name" value="Acetyl-CoA hydrolase/transferase C-terminal domain"/>
    <property type="match status" value="1"/>
</dbReference>
<accession>A0A7W4W5Z8</accession>
<evidence type="ECO:0000259" key="1">
    <source>
        <dbReference type="Pfam" id="PF13336"/>
    </source>
</evidence>
<keyword evidence="2" id="KW-0378">Hydrolase</keyword>
<dbReference type="InterPro" id="IPR046433">
    <property type="entry name" value="ActCoA_hydro"/>
</dbReference>
<dbReference type="GO" id="GO:0008775">
    <property type="term" value="F:acetate CoA-transferase activity"/>
    <property type="evidence" value="ECO:0007669"/>
    <property type="project" value="InterPro"/>
</dbReference>
<dbReference type="EMBL" id="JACHWY010000002">
    <property type="protein sequence ID" value="MBB3048096.1"/>
    <property type="molecule type" value="Genomic_DNA"/>
</dbReference>
<dbReference type="InterPro" id="IPR026888">
    <property type="entry name" value="AcetylCoA_hyd_C"/>
</dbReference>
<dbReference type="Pfam" id="PF13336">
    <property type="entry name" value="AcetylCoA_hyd_C"/>
    <property type="match status" value="1"/>
</dbReference>
<comment type="caution">
    <text evidence="2">The sequence shown here is derived from an EMBL/GenBank/DDBJ whole genome shotgun (WGS) entry which is preliminary data.</text>
</comment>
<dbReference type="SUPFAM" id="SSF100950">
    <property type="entry name" value="NagB/RpiA/CoA transferase-like"/>
    <property type="match status" value="1"/>
</dbReference>
<dbReference type="Gene3D" id="3.30.750.70">
    <property type="entry name" value="4-hydroxybutyrate coenzyme like domains"/>
    <property type="match status" value="1"/>
</dbReference>
<dbReference type="InterPro" id="IPR037171">
    <property type="entry name" value="NagB/RpiA_transferase-like"/>
</dbReference>
<dbReference type="Proteomes" id="UP000537130">
    <property type="component" value="Unassembled WGS sequence"/>
</dbReference>
<sequence length="720" mass="79290">MSPHRVHWHTDADRVVDSLIEKLGKNLVVALPLGLGKPVPMVNALYARAKQDRSLKLTLLTALSLARPPVSDDLRGRFLKPVLDRVYDGVPDLDYVADLDSGSLSSNITIKEFFFQPGSRLGNFNAQYHYISSNYTHAARDVFDNGCNVVLQMVASRDDRGSTRLSMSCNPDTSLELRQRLRDSGRPFVSVGVVNEELPYMCGDAEVSTAFYDLLLRGEPHNHRLFSVPKLQPVGGVDALIGLHASALVPDGGTLQIGIGSMGDAVAHGLCLRQKDNARYKDALIRSGVLTPDKRDMLKTIGGTAPFKTGLYGATEMLVEGFLHLWDAGVLKREVYDFWALQQLINEGRCNPQKLDEDVLLGMAELGVREIRGKDFAILQYHGLFNNHCSYRDGYITAPDSTSVAANVANPHSRRVLASQCLGERLINGRLLHGGFFLGSAGFYERLRQLPDDLRKKIDMTSVEKINQLDFNPRLYRAQRINARFINTGLKVTLNGAVVSDTLQNGQVLSGVGGQFNFVSMAHQLLTGRSVIMIRSVREGNGHAESNIVWEYGSCTVPRHLRDLVVTEYGIADLRGKSDGEVIKALLNIADSRFQPNLLARAVADGKVEPEYAIPPQYRDNTPARIAQVIGELRKTDSLPAYPFGTDFSDEELLVAKTLKELQASGSGALLDILKPLGKLPPQVHHWLEVLGLSGTGSIKDRLLERVLAQALKRAFKQAA</sequence>
<protein>
    <submittedName>
        <fullName evidence="2">Acyl-CoA hydrolase</fullName>
    </submittedName>
</protein>
<dbReference type="InterPro" id="IPR038460">
    <property type="entry name" value="AcetylCoA_hyd_C_sf"/>
</dbReference>